<evidence type="ECO:0000256" key="3">
    <source>
        <dbReference type="ARBA" id="ARBA00022527"/>
    </source>
</evidence>
<dbReference type="GO" id="GO:0005524">
    <property type="term" value="F:ATP binding"/>
    <property type="evidence" value="ECO:0007669"/>
    <property type="project" value="UniProtKB-KW"/>
</dbReference>
<dbReference type="AlphaFoldDB" id="A0A9W7MKB4"/>
<evidence type="ECO:0000256" key="4">
    <source>
        <dbReference type="ARBA" id="ARBA00022679"/>
    </source>
</evidence>
<comment type="similarity">
    <text evidence="13">Belongs to the protein kinase superfamily. Ser/Thr protein kinase family.</text>
</comment>
<feature type="transmembrane region" description="Helical" evidence="14">
    <location>
        <begin position="442"/>
        <end position="463"/>
    </location>
</feature>
<evidence type="ECO:0000256" key="9">
    <source>
        <dbReference type="ARBA" id="ARBA00023157"/>
    </source>
</evidence>
<dbReference type="SUPFAM" id="SSF51110">
    <property type="entry name" value="alpha-D-mannose-specific plant lectins"/>
    <property type="match status" value="1"/>
</dbReference>
<dbReference type="Gene3D" id="2.90.10.10">
    <property type="entry name" value="Bulb-type lectin domain"/>
    <property type="match status" value="1"/>
</dbReference>
<keyword evidence="14" id="KW-0472">Membrane</keyword>
<evidence type="ECO:0000256" key="5">
    <source>
        <dbReference type="ARBA" id="ARBA00022729"/>
    </source>
</evidence>
<dbReference type="SMART" id="SM00108">
    <property type="entry name" value="B_lectin"/>
    <property type="match status" value="1"/>
</dbReference>
<feature type="transmembrane region" description="Helical" evidence="14">
    <location>
        <begin position="483"/>
        <end position="501"/>
    </location>
</feature>
<feature type="domain" description="Bulb-type lectin" evidence="17">
    <location>
        <begin position="23"/>
        <end position="143"/>
    </location>
</feature>
<gene>
    <name evidence="19" type="ORF">HRI_004187600</name>
</gene>
<dbReference type="CDD" id="cd14066">
    <property type="entry name" value="STKc_IRAK"/>
    <property type="match status" value="1"/>
</dbReference>
<keyword evidence="2" id="KW-1003">Cell membrane</keyword>
<comment type="catalytic activity">
    <reaction evidence="11 13">
        <text>L-threonyl-[protein] + ATP = O-phospho-L-threonyl-[protein] + ADP + H(+)</text>
        <dbReference type="Rhea" id="RHEA:46608"/>
        <dbReference type="Rhea" id="RHEA-COMP:11060"/>
        <dbReference type="Rhea" id="RHEA-COMP:11605"/>
        <dbReference type="ChEBI" id="CHEBI:15378"/>
        <dbReference type="ChEBI" id="CHEBI:30013"/>
        <dbReference type="ChEBI" id="CHEBI:30616"/>
        <dbReference type="ChEBI" id="CHEBI:61977"/>
        <dbReference type="ChEBI" id="CHEBI:456216"/>
        <dbReference type="EC" id="2.7.11.1"/>
    </reaction>
</comment>
<dbReference type="OrthoDB" id="1910371at2759"/>
<accession>A0A9W7MKB4</accession>
<dbReference type="CDD" id="cd00028">
    <property type="entry name" value="B_lectin"/>
    <property type="match status" value="1"/>
</dbReference>
<dbReference type="InterPro" id="IPR003609">
    <property type="entry name" value="Pan_app"/>
</dbReference>
<dbReference type="PROSITE" id="PS50948">
    <property type="entry name" value="PAN"/>
    <property type="match status" value="1"/>
</dbReference>
<dbReference type="FunFam" id="1.10.510.10:FF:000060">
    <property type="entry name" value="G-type lectin S-receptor-like serine/threonine-protein kinase"/>
    <property type="match status" value="1"/>
</dbReference>
<dbReference type="SMART" id="SM00473">
    <property type="entry name" value="PAN_AP"/>
    <property type="match status" value="1"/>
</dbReference>
<dbReference type="Pfam" id="PF00069">
    <property type="entry name" value="Pkinase"/>
    <property type="match status" value="1"/>
</dbReference>
<keyword evidence="6 13" id="KW-0547">Nucleotide-binding</keyword>
<dbReference type="Pfam" id="PF00954">
    <property type="entry name" value="S_locus_glycop"/>
    <property type="match status" value="1"/>
</dbReference>
<dbReference type="PANTHER" id="PTHR27002:SF214">
    <property type="entry name" value="RECEPTOR-LIKE SERINE_THREONINE-PROTEIN KINASE"/>
    <property type="match status" value="1"/>
</dbReference>
<dbReference type="PROSITE" id="PS50927">
    <property type="entry name" value="BULB_LECTIN"/>
    <property type="match status" value="1"/>
</dbReference>
<keyword evidence="9" id="KW-1015">Disulfide bond</keyword>
<evidence type="ECO:0000259" key="16">
    <source>
        <dbReference type="PROSITE" id="PS50011"/>
    </source>
</evidence>
<feature type="domain" description="Protein kinase" evidence="16">
    <location>
        <begin position="533"/>
        <end position="816"/>
    </location>
</feature>
<dbReference type="SMART" id="SM00220">
    <property type="entry name" value="S_TKc"/>
    <property type="match status" value="1"/>
</dbReference>
<keyword evidence="3 13" id="KW-0723">Serine/threonine-protein kinase</keyword>
<protein>
    <recommendedName>
        <fullName evidence="13">Receptor-like serine/threonine-protein kinase</fullName>
        <ecNumber evidence="13">2.7.11.1</ecNumber>
    </recommendedName>
</protein>
<dbReference type="GO" id="GO:0048544">
    <property type="term" value="P:recognition of pollen"/>
    <property type="evidence" value="ECO:0007669"/>
    <property type="project" value="InterPro"/>
</dbReference>
<evidence type="ECO:0000256" key="1">
    <source>
        <dbReference type="ARBA" id="ARBA00004251"/>
    </source>
</evidence>
<dbReference type="InterPro" id="IPR008271">
    <property type="entry name" value="Ser/Thr_kinase_AS"/>
</dbReference>
<evidence type="ECO:0000256" key="14">
    <source>
        <dbReference type="SAM" id="Phobius"/>
    </source>
</evidence>
<keyword evidence="4 13" id="KW-0808">Transferase</keyword>
<organism evidence="19 20">
    <name type="scientific">Hibiscus trionum</name>
    <name type="common">Flower of an hour</name>
    <dbReference type="NCBI Taxonomy" id="183268"/>
    <lineage>
        <taxon>Eukaryota</taxon>
        <taxon>Viridiplantae</taxon>
        <taxon>Streptophyta</taxon>
        <taxon>Embryophyta</taxon>
        <taxon>Tracheophyta</taxon>
        <taxon>Spermatophyta</taxon>
        <taxon>Magnoliopsida</taxon>
        <taxon>eudicotyledons</taxon>
        <taxon>Gunneridae</taxon>
        <taxon>Pentapetalae</taxon>
        <taxon>rosids</taxon>
        <taxon>malvids</taxon>
        <taxon>Malvales</taxon>
        <taxon>Malvaceae</taxon>
        <taxon>Malvoideae</taxon>
        <taxon>Hibiscus</taxon>
    </lineage>
</organism>
<dbReference type="GO" id="GO:0004674">
    <property type="term" value="F:protein serine/threonine kinase activity"/>
    <property type="evidence" value="ECO:0007669"/>
    <property type="project" value="UniProtKB-KW"/>
</dbReference>
<dbReference type="Gene3D" id="3.50.4.10">
    <property type="entry name" value="Hepatocyte Growth Factor"/>
    <property type="match status" value="1"/>
</dbReference>
<dbReference type="Gene3D" id="3.30.200.20">
    <property type="entry name" value="Phosphorylase Kinase, domain 1"/>
    <property type="match status" value="1"/>
</dbReference>
<evidence type="ECO:0000256" key="12">
    <source>
        <dbReference type="ARBA" id="ARBA00048679"/>
    </source>
</evidence>
<dbReference type="InterPro" id="IPR000858">
    <property type="entry name" value="S_locus_glycoprot_dom"/>
</dbReference>
<proteinExistence type="inferred from homology"/>
<feature type="chain" id="PRO_5040765135" description="Receptor-like serine/threonine-protein kinase" evidence="15">
    <location>
        <begin position="23"/>
        <end position="849"/>
    </location>
</feature>
<dbReference type="InterPro" id="IPR024171">
    <property type="entry name" value="SRK-like_kinase"/>
</dbReference>
<evidence type="ECO:0000256" key="6">
    <source>
        <dbReference type="ARBA" id="ARBA00022741"/>
    </source>
</evidence>
<evidence type="ECO:0000259" key="17">
    <source>
        <dbReference type="PROSITE" id="PS50927"/>
    </source>
</evidence>
<comment type="catalytic activity">
    <reaction evidence="12 13">
        <text>L-seryl-[protein] + ATP = O-phospho-L-seryl-[protein] + ADP + H(+)</text>
        <dbReference type="Rhea" id="RHEA:17989"/>
        <dbReference type="Rhea" id="RHEA-COMP:9863"/>
        <dbReference type="Rhea" id="RHEA-COMP:11604"/>
        <dbReference type="ChEBI" id="CHEBI:15378"/>
        <dbReference type="ChEBI" id="CHEBI:29999"/>
        <dbReference type="ChEBI" id="CHEBI:30616"/>
        <dbReference type="ChEBI" id="CHEBI:83421"/>
        <dbReference type="ChEBI" id="CHEBI:456216"/>
        <dbReference type="EC" id="2.7.11.1"/>
    </reaction>
</comment>
<dbReference type="InterPro" id="IPR000719">
    <property type="entry name" value="Prot_kinase_dom"/>
</dbReference>
<comment type="caution">
    <text evidence="19">The sequence shown here is derived from an EMBL/GenBank/DDBJ whole genome shotgun (WGS) entry which is preliminary data.</text>
</comment>
<feature type="domain" description="Apple" evidence="18">
    <location>
        <begin position="341"/>
        <end position="424"/>
    </location>
</feature>
<sequence>MKSSLVFRLLMFLSTVMKLSFGADMIVPGQSISDGETLVSSSQRFELGFFSPRNSKNRFLGIWFWNTTRTVLWVANRNRPIGDENGVLAIDGDGNLILVDGTNTSVWSSNVSRKAEGPVAQLLNSGNFVVRDNRMMQEQESNEAYLWQSFDYLSDTLLPGMKLGINLKTGSEWFLSSWRSVDDPSPGNYTCRLSIQGLASLVTYSGSTKVFRSRPWDGLDFDGNMVSSDLVFVSSFVRNANEIYYSYDTFNNPIMAQLTLNQSGTAMVLIWNETSTKWDTAYFEPHDKCDRYGQCGANAICSMNKTPICECLRGFRPESQGLDAENLNRSTKCVKELSTDCRNGEGFLKLVSMKLPDFIEFKLNQSLTLEECEADCLRNCSCSAYASLNSDEQKNGCWMWYGDLIDMKDLSAERTGHDIYVRVPSSELGSARASNGANQTTIIIVVSIISGMIVFSLGFCLILRKKWKTAHTSNDKRRIKIALLLSVVPGAAVLAIFYYIIKKILKRGQERSKVNEEVHLFDLASIETATNSFSQENLIGTGGFGPVYRGILPTGKYIAVKRLSQSSGQGAEEFMNEVVLIAKLQHRNLVGLYGSCIQGGERLLVYEYMPNKSLDYFIFDHDRKMLLAWPKRFDIILQIVRGLLYLHQDSKLQIIHRDLKTSNILLDSYMNPKISDFGLARTFEGDDKVSETKRVIGTFGYMSPEYVIKGKFSAKSDVFSFGVLLLEMISGQKISSFSHPDHHHSLLGHAWLLWNEGRAMELVDACLKDSIVESQVLRCIQVGLLCVQNLSKDRPTMSSVNFMLANEESSLPHPKVPGFFTETSSYTNATRKGDQHSINAVSITIVEGR</sequence>
<keyword evidence="10" id="KW-0325">Glycoprotein</keyword>
<dbReference type="Pfam" id="PF08276">
    <property type="entry name" value="PAN_2"/>
    <property type="match status" value="1"/>
</dbReference>
<dbReference type="EMBL" id="BSYR01000044">
    <property type="protein sequence ID" value="GMJ05184.1"/>
    <property type="molecule type" value="Genomic_DNA"/>
</dbReference>
<evidence type="ECO:0000256" key="8">
    <source>
        <dbReference type="ARBA" id="ARBA00022840"/>
    </source>
</evidence>
<keyword evidence="20" id="KW-1185">Reference proteome</keyword>
<dbReference type="FunFam" id="2.90.10.10:FF:000001">
    <property type="entry name" value="G-type lectin S-receptor-like serine/threonine-protein kinase"/>
    <property type="match status" value="1"/>
</dbReference>
<dbReference type="Proteomes" id="UP001165190">
    <property type="component" value="Unassembled WGS sequence"/>
</dbReference>
<evidence type="ECO:0000259" key="18">
    <source>
        <dbReference type="PROSITE" id="PS50948"/>
    </source>
</evidence>
<dbReference type="InterPro" id="IPR001480">
    <property type="entry name" value="Bulb-type_lectin_dom"/>
</dbReference>
<evidence type="ECO:0000313" key="19">
    <source>
        <dbReference type="EMBL" id="GMJ05184.1"/>
    </source>
</evidence>
<dbReference type="CDD" id="cd01098">
    <property type="entry name" value="PAN_AP_plant"/>
    <property type="match status" value="1"/>
</dbReference>
<evidence type="ECO:0000256" key="7">
    <source>
        <dbReference type="ARBA" id="ARBA00022777"/>
    </source>
</evidence>
<comment type="subcellular location">
    <subcellularLocation>
        <location evidence="1">Cell membrane</location>
        <topology evidence="1">Single-pass type I membrane protein</topology>
    </subcellularLocation>
</comment>
<evidence type="ECO:0000256" key="11">
    <source>
        <dbReference type="ARBA" id="ARBA00047899"/>
    </source>
</evidence>
<dbReference type="PROSITE" id="PS50011">
    <property type="entry name" value="PROTEIN_KINASE_DOM"/>
    <property type="match status" value="1"/>
</dbReference>
<dbReference type="Gene3D" id="1.10.510.10">
    <property type="entry name" value="Transferase(Phosphotransferase) domain 1"/>
    <property type="match status" value="1"/>
</dbReference>
<keyword evidence="8 13" id="KW-0067">ATP-binding</keyword>
<dbReference type="InterPro" id="IPR011009">
    <property type="entry name" value="Kinase-like_dom_sf"/>
</dbReference>
<dbReference type="GO" id="GO:0005886">
    <property type="term" value="C:plasma membrane"/>
    <property type="evidence" value="ECO:0007669"/>
    <property type="project" value="UniProtKB-SubCell"/>
</dbReference>
<evidence type="ECO:0000256" key="2">
    <source>
        <dbReference type="ARBA" id="ARBA00022475"/>
    </source>
</evidence>
<evidence type="ECO:0000256" key="13">
    <source>
        <dbReference type="PIRNR" id="PIRNR000641"/>
    </source>
</evidence>
<dbReference type="SUPFAM" id="SSF56112">
    <property type="entry name" value="Protein kinase-like (PK-like)"/>
    <property type="match status" value="1"/>
</dbReference>
<name>A0A9W7MKB4_HIBTR</name>
<dbReference type="EC" id="2.7.11.1" evidence="13"/>
<evidence type="ECO:0000256" key="15">
    <source>
        <dbReference type="SAM" id="SignalP"/>
    </source>
</evidence>
<dbReference type="PANTHER" id="PTHR27002">
    <property type="entry name" value="RECEPTOR-LIKE SERINE/THREONINE-PROTEIN KINASE SD1-8"/>
    <property type="match status" value="1"/>
</dbReference>
<dbReference type="InterPro" id="IPR036426">
    <property type="entry name" value="Bulb-type_lectin_dom_sf"/>
</dbReference>
<keyword evidence="14" id="KW-0812">Transmembrane</keyword>
<dbReference type="PROSITE" id="PS00108">
    <property type="entry name" value="PROTEIN_KINASE_ST"/>
    <property type="match status" value="1"/>
</dbReference>
<keyword evidence="7 13" id="KW-0418">Kinase</keyword>
<dbReference type="PIRSF" id="PIRSF000641">
    <property type="entry name" value="SRK"/>
    <property type="match status" value="1"/>
</dbReference>
<reference evidence="19" key="1">
    <citation type="submission" date="2023-05" db="EMBL/GenBank/DDBJ databases">
        <title>Genome and transcriptome analyses reveal genes involved in the formation of fine ridges on petal epidermal cells in Hibiscus trionum.</title>
        <authorList>
            <person name="Koshimizu S."/>
            <person name="Masuda S."/>
            <person name="Ishii T."/>
            <person name="Shirasu K."/>
            <person name="Hoshino A."/>
            <person name="Arita M."/>
        </authorList>
    </citation>
    <scope>NUCLEOTIDE SEQUENCE</scope>
    <source>
        <strain evidence="19">Hamamatsu line</strain>
    </source>
</reference>
<dbReference type="Pfam" id="PF01453">
    <property type="entry name" value="B_lectin"/>
    <property type="match status" value="1"/>
</dbReference>
<keyword evidence="14" id="KW-1133">Transmembrane helix</keyword>
<keyword evidence="5 15" id="KW-0732">Signal</keyword>
<evidence type="ECO:0000256" key="10">
    <source>
        <dbReference type="ARBA" id="ARBA00023180"/>
    </source>
</evidence>
<evidence type="ECO:0000313" key="20">
    <source>
        <dbReference type="Proteomes" id="UP001165190"/>
    </source>
</evidence>
<dbReference type="FunFam" id="3.30.200.20:FF:000195">
    <property type="entry name" value="G-type lectin S-receptor-like serine/threonine-protein kinase"/>
    <property type="match status" value="1"/>
</dbReference>
<feature type="signal peptide" evidence="15">
    <location>
        <begin position="1"/>
        <end position="22"/>
    </location>
</feature>